<protein>
    <recommendedName>
        <fullName evidence="3">histidine kinase</fullName>
        <ecNumber evidence="3">2.7.13.3</ecNumber>
    </recommendedName>
</protein>
<dbReference type="PANTHER" id="PTHR43047">
    <property type="entry name" value="TWO-COMPONENT HISTIDINE PROTEIN KINASE"/>
    <property type="match status" value="1"/>
</dbReference>
<dbReference type="Pfam" id="PF00512">
    <property type="entry name" value="HisKA"/>
    <property type="match status" value="1"/>
</dbReference>
<name>A0ABY4R3F5_9ACTN</name>
<dbReference type="SMART" id="SM00387">
    <property type="entry name" value="HATPase_c"/>
    <property type="match status" value="1"/>
</dbReference>
<dbReference type="Proteomes" id="UP001056336">
    <property type="component" value="Chromosome"/>
</dbReference>
<keyword evidence="12" id="KW-0067">ATP-binding</keyword>
<dbReference type="InterPro" id="IPR004358">
    <property type="entry name" value="Sig_transdc_His_kin-like_C"/>
</dbReference>
<reference evidence="12" key="2">
    <citation type="submission" date="2022-05" db="EMBL/GenBank/DDBJ databases">
        <authorList>
            <person name="Kim J.-S."/>
            <person name="Lee K."/>
            <person name="Suh M."/>
            <person name="Eom M."/>
            <person name="Kim J.-S."/>
            <person name="Kim D.-S."/>
            <person name="Ko S.-H."/>
            <person name="Shin Y."/>
            <person name="Lee J.-S."/>
        </authorList>
    </citation>
    <scope>NUCLEOTIDE SEQUENCE</scope>
    <source>
        <strain evidence="12">N237</strain>
    </source>
</reference>
<evidence type="ECO:0000256" key="1">
    <source>
        <dbReference type="ARBA" id="ARBA00000085"/>
    </source>
</evidence>
<reference evidence="12" key="1">
    <citation type="journal article" date="2018" name="Int. J. Syst. Evol. Microbiol.">
        <title>Jatrophihabitans telluris sp. nov., isolated from sediment soil of lava forest wetlands and the emended description of the genus Jatrophihabitans.</title>
        <authorList>
            <person name="Lee K.C."/>
            <person name="Suh M.K."/>
            <person name="Eom M.K."/>
            <person name="Kim K.K."/>
            <person name="Kim J.S."/>
            <person name="Kim D.S."/>
            <person name="Ko S.H."/>
            <person name="Shin Y.K."/>
            <person name="Lee J.S."/>
        </authorList>
    </citation>
    <scope>NUCLEOTIDE SEQUENCE</scope>
    <source>
        <strain evidence="12">N237</strain>
    </source>
</reference>
<dbReference type="SUPFAM" id="SSF55874">
    <property type="entry name" value="ATPase domain of HSP90 chaperone/DNA topoisomerase II/histidine kinase"/>
    <property type="match status" value="1"/>
</dbReference>
<feature type="domain" description="HAMP" evidence="11">
    <location>
        <begin position="3"/>
        <end position="56"/>
    </location>
</feature>
<keyword evidence="5" id="KW-0808">Transferase</keyword>
<dbReference type="SUPFAM" id="SSF55781">
    <property type="entry name" value="GAF domain-like"/>
    <property type="match status" value="1"/>
</dbReference>
<keyword evidence="8" id="KW-0472">Membrane</keyword>
<dbReference type="PANTHER" id="PTHR43047:SF72">
    <property type="entry name" value="OSMOSENSING HISTIDINE PROTEIN KINASE SLN1"/>
    <property type="match status" value="1"/>
</dbReference>
<dbReference type="EC" id="2.7.13.3" evidence="3"/>
<keyword evidence="7" id="KW-0418">Kinase</keyword>
<evidence type="ECO:0000256" key="2">
    <source>
        <dbReference type="ARBA" id="ARBA00004236"/>
    </source>
</evidence>
<evidence type="ECO:0000256" key="7">
    <source>
        <dbReference type="ARBA" id="ARBA00022777"/>
    </source>
</evidence>
<dbReference type="SMART" id="SM00388">
    <property type="entry name" value="HisKA"/>
    <property type="match status" value="1"/>
</dbReference>
<keyword evidence="9" id="KW-0902">Two-component regulatory system</keyword>
<keyword evidence="8" id="KW-1133">Transmembrane helix</keyword>
<feature type="domain" description="Histidine kinase" evidence="10">
    <location>
        <begin position="253"/>
        <end position="475"/>
    </location>
</feature>
<dbReference type="PROSITE" id="PS50109">
    <property type="entry name" value="HIS_KIN"/>
    <property type="match status" value="1"/>
</dbReference>
<dbReference type="InterPro" id="IPR003660">
    <property type="entry name" value="HAMP_dom"/>
</dbReference>
<dbReference type="EMBL" id="CP097332">
    <property type="protein sequence ID" value="UQX89559.1"/>
    <property type="molecule type" value="Genomic_DNA"/>
</dbReference>
<keyword evidence="4" id="KW-0597">Phosphoprotein</keyword>
<dbReference type="GO" id="GO:0005524">
    <property type="term" value="F:ATP binding"/>
    <property type="evidence" value="ECO:0007669"/>
    <property type="project" value="UniProtKB-KW"/>
</dbReference>
<dbReference type="InterPro" id="IPR029016">
    <property type="entry name" value="GAF-like_dom_sf"/>
</dbReference>
<dbReference type="SUPFAM" id="SSF47384">
    <property type="entry name" value="Homodimeric domain of signal transducing histidine kinase"/>
    <property type="match status" value="1"/>
</dbReference>
<evidence type="ECO:0000256" key="9">
    <source>
        <dbReference type="ARBA" id="ARBA00023012"/>
    </source>
</evidence>
<keyword evidence="6" id="KW-0812">Transmembrane</keyword>
<dbReference type="InterPro" id="IPR036890">
    <property type="entry name" value="HATPase_C_sf"/>
</dbReference>
<evidence type="ECO:0000313" key="12">
    <source>
        <dbReference type="EMBL" id="UQX89559.1"/>
    </source>
</evidence>
<dbReference type="SMART" id="SM00065">
    <property type="entry name" value="GAF"/>
    <property type="match status" value="1"/>
</dbReference>
<dbReference type="InterPro" id="IPR003661">
    <property type="entry name" value="HisK_dim/P_dom"/>
</dbReference>
<proteinExistence type="predicted"/>
<evidence type="ECO:0000313" key="13">
    <source>
        <dbReference type="Proteomes" id="UP001056336"/>
    </source>
</evidence>
<evidence type="ECO:0000259" key="11">
    <source>
        <dbReference type="PROSITE" id="PS50885"/>
    </source>
</evidence>
<dbReference type="InterPro" id="IPR005467">
    <property type="entry name" value="His_kinase_dom"/>
</dbReference>
<dbReference type="InterPro" id="IPR036097">
    <property type="entry name" value="HisK_dim/P_sf"/>
</dbReference>
<dbReference type="InterPro" id="IPR003594">
    <property type="entry name" value="HATPase_dom"/>
</dbReference>
<evidence type="ECO:0000256" key="4">
    <source>
        <dbReference type="ARBA" id="ARBA00022553"/>
    </source>
</evidence>
<comment type="catalytic activity">
    <reaction evidence="1">
        <text>ATP + protein L-histidine = ADP + protein N-phospho-L-histidine.</text>
        <dbReference type="EC" id="2.7.13.3"/>
    </reaction>
</comment>
<dbReference type="CDD" id="cd00082">
    <property type="entry name" value="HisKA"/>
    <property type="match status" value="1"/>
</dbReference>
<dbReference type="PRINTS" id="PR00344">
    <property type="entry name" value="BCTRLSENSOR"/>
</dbReference>
<organism evidence="12 13">
    <name type="scientific">Jatrophihabitans telluris</name>
    <dbReference type="NCBI Taxonomy" id="2038343"/>
    <lineage>
        <taxon>Bacteria</taxon>
        <taxon>Bacillati</taxon>
        <taxon>Actinomycetota</taxon>
        <taxon>Actinomycetes</taxon>
        <taxon>Jatrophihabitantales</taxon>
        <taxon>Jatrophihabitantaceae</taxon>
        <taxon>Jatrophihabitans</taxon>
    </lineage>
</organism>
<keyword evidence="12" id="KW-0547">Nucleotide-binding</keyword>
<comment type="subcellular location">
    <subcellularLocation>
        <location evidence="2">Cell membrane</location>
    </subcellularLocation>
</comment>
<dbReference type="Pfam" id="PF02518">
    <property type="entry name" value="HATPase_c"/>
    <property type="match status" value="1"/>
</dbReference>
<keyword evidence="13" id="KW-1185">Reference proteome</keyword>
<dbReference type="Gene3D" id="3.30.565.10">
    <property type="entry name" value="Histidine kinase-like ATPase, C-terminal domain"/>
    <property type="match status" value="1"/>
</dbReference>
<dbReference type="PROSITE" id="PS50885">
    <property type="entry name" value="HAMP"/>
    <property type="match status" value="1"/>
</dbReference>
<dbReference type="CDD" id="cd00075">
    <property type="entry name" value="HATPase"/>
    <property type="match status" value="1"/>
</dbReference>
<dbReference type="Gene3D" id="3.30.450.40">
    <property type="match status" value="1"/>
</dbReference>
<dbReference type="Pfam" id="PF01590">
    <property type="entry name" value="GAF"/>
    <property type="match status" value="1"/>
</dbReference>
<evidence type="ECO:0000256" key="6">
    <source>
        <dbReference type="ARBA" id="ARBA00022692"/>
    </source>
</evidence>
<evidence type="ECO:0000256" key="5">
    <source>
        <dbReference type="ARBA" id="ARBA00022679"/>
    </source>
</evidence>
<sequence>MNRRTNHSLDRLAEAITRLADGDIDVALDAADGPPAAQSITRAVNTMAVSARAAVAAERDAEQFRQRTRLISATIRRTANVSQMADQLVRGIGHAYEVDRCWLHTFDERVPDLTAQWHTERLTPLPASVDALIDAHRDLAVRLWENARVLAVEDHRGHDSSEAGTSAFDLAGRLGASASVVVPIGDSVGVFGLLWISMVDHPRHWTPAELGVAQHLAADLAHSLVQAHIIDQQEQAVQLLRELDQAKSDFVSTVSHELRTPLTSITGYLELLRDGDGGPLPAAAQQMLDVIDRNATRLRNLIEDLLTQSRIDAGRLRLELGRVDVVAALQTVRTALLPLASAGVVTVHAVEADRHPLPVDADIHQLEQVFTNLLSNAIKFSPPGSEVTVSCGPDPEGTGVFVQVRDTGIGIPEAEFDRLFSRFFRASNAAAAALPGTGLGLSIVDEIVRRHGGAIEAESKEGVGTIFTVWLPNPPGSPDSPD</sequence>
<accession>A0ABY4R3F5</accession>
<dbReference type="SMART" id="SM00304">
    <property type="entry name" value="HAMP"/>
    <property type="match status" value="1"/>
</dbReference>
<evidence type="ECO:0000256" key="3">
    <source>
        <dbReference type="ARBA" id="ARBA00012438"/>
    </source>
</evidence>
<dbReference type="RefSeq" id="WP_249773455.1">
    <property type="nucleotide sequence ID" value="NZ_CP097332.1"/>
</dbReference>
<evidence type="ECO:0000256" key="8">
    <source>
        <dbReference type="ARBA" id="ARBA00022989"/>
    </source>
</evidence>
<gene>
    <name evidence="12" type="ORF">M6D93_06010</name>
</gene>
<evidence type="ECO:0000259" key="10">
    <source>
        <dbReference type="PROSITE" id="PS50109"/>
    </source>
</evidence>
<dbReference type="Gene3D" id="1.10.287.130">
    <property type="match status" value="1"/>
</dbReference>
<dbReference type="InterPro" id="IPR003018">
    <property type="entry name" value="GAF"/>
</dbReference>